<comment type="caution">
    <text evidence="1">The sequence shown here is derived from an EMBL/GenBank/DDBJ whole genome shotgun (WGS) entry which is preliminary data.</text>
</comment>
<feature type="non-terminal residue" evidence="1">
    <location>
        <position position="11"/>
    </location>
</feature>
<dbReference type="Proteomes" id="UP000815260">
    <property type="component" value="Chromosome 5D"/>
</dbReference>
<gene>
    <name evidence="1" type="ORF">CFC21_079630</name>
</gene>
<protein>
    <submittedName>
        <fullName evidence="1">Uncharacterized protein</fullName>
    </submittedName>
</protein>
<reference evidence="1" key="1">
    <citation type="journal article" date="2017" name="Gigascience">
        <title>The first near-complete assembly of the hexaploid bread wheat genome, Triticum aestivum.</title>
        <authorList>
            <person name="Zimin A.V."/>
            <person name="Puiu D."/>
            <person name="Hall R."/>
            <person name="Kingan S."/>
            <person name="Clavijo B.J."/>
            <person name="Salzberg S.L."/>
        </authorList>
    </citation>
    <scope>NUCLEOTIDE SEQUENCE</scope>
    <source>
        <tissue evidence="1">Leaf</tissue>
    </source>
</reference>
<sequence>RRTTRKRRRRR</sequence>
<organism evidence="1">
    <name type="scientific">Triticum aestivum</name>
    <name type="common">Wheat</name>
    <dbReference type="NCBI Taxonomy" id="4565"/>
    <lineage>
        <taxon>Eukaryota</taxon>
        <taxon>Viridiplantae</taxon>
        <taxon>Streptophyta</taxon>
        <taxon>Embryophyta</taxon>
        <taxon>Tracheophyta</taxon>
        <taxon>Spermatophyta</taxon>
        <taxon>Magnoliopsida</taxon>
        <taxon>Liliopsida</taxon>
        <taxon>Poales</taxon>
        <taxon>Poaceae</taxon>
        <taxon>BOP clade</taxon>
        <taxon>Pooideae</taxon>
        <taxon>Triticodae</taxon>
        <taxon>Triticeae</taxon>
        <taxon>Triticinae</taxon>
        <taxon>Triticum</taxon>
    </lineage>
</organism>
<feature type="non-terminal residue" evidence="1">
    <location>
        <position position="1"/>
    </location>
</feature>
<reference evidence="1" key="2">
    <citation type="submission" date="2020-03" db="EMBL/GenBank/DDBJ databases">
        <title>The second near-complete assembly of the hexaploid bread wheat (Triticum aestivum) genome.</title>
        <authorList>
            <person name="Zimin A.V."/>
            <person name="Puiu D."/>
            <person name="Shumante A."/>
            <person name="Alonge M."/>
            <person name="Salzberg S.L."/>
        </authorList>
    </citation>
    <scope>NUCLEOTIDE SEQUENCE</scope>
    <source>
        <tissue evidence="1">Leaf</tissue>
    </source>
</reference>
<accession>A0A9R1L214</accession>
<dbReference type="EMBL" id="CM022225">
    <property type="protein sequence ID" value="KAF7074812.1"/>
    <property type="molecule type" value="Genomic_DNA"/>
</dbReference>
<proteinExistence type="predicted"/>
<evidence type="ECO:0000313" key="1">
    <source>
        <dbReference type="EMBL" id="KAF7074812.1"/>
    </source>
</evidence>
<name>A0A9R1L214_WHEAT</name>